<dbReference type="InterPro" id="IPR010317">
    <property type="entry name" value="WxLIP_PGBD"/>
</dbReference>
<evidence type="ECO:0000313" key="4">
    <source>
        <dbReference type="Proteomes" id="UP001177023"/>
    </source>
</evidence>
<feature type="domain" description="WxL Interacting Protein peptidoglycan binding" evidence="2">
    <location>
        <begin position="38"/>
        <end position="146"/>
    </location>
</feature>
<accession>A0AA36CM04</accession>
<evidence type="ECO:0000259" key="2">
    <source>
        <dbReference type="Pfam" id="PF06030"/>
    </source>
</evidence>
<evidence type="ECO:0000256" key="1">
    <source>
        <dbReference type="SAM" id="SignalP"/>
    </source>
</evidence>
<feature type="chain" id="PRO_5041469473" description="WxL Interacting Protein peptidoglycan binding domain-containing protein" evidence="1">
    <location>
        <begin position="29"/>
        <end position="251"/>
    </location>
</feature>
<keyword evidence="1" id="KW-0732">Signal</keyword>
<dbReference type="AlphaFoldDB" id="A0AA36CM04"/>
<dbReference type="Pfam" id="PF06030">
    <property type="entry name" value="WxLIP_PGBD"/>
    <property type="match status" value="1"/>
</dbReference>
<keyword evidence="4" id="KW-1185">Reference proteome</keyword>
<reference evidence="3" key="1">
    <citation type="submission" date="2023-06" db="EMBL/GenBank/DDBJ databases">
        <authorList>
            <person name="Delattre M."/>
        </authorList>
    </citation>
    <scope>NUCLEOTIDE SEQUENCE</scope>
    <source>
        <strain evidence="3">AF72</strain>
    </source>
</reference>
<feature type="signal peptide" evidence="1">
    <location>
        <begin position="1"/>
        <end position="28"/>
    </location>
</feature>
<organism evidence="3 4">
    <name type="scientific">Mesorhabditis spiculigera</name>
    <dbReference type="NCBI Taxonomy" id="96644"/>
    <lineage>
        <taxon>Eukaryota</taxon>
        <taxon>Metazoa</taxon>
        <taxon>Ecdysozoa</taxon>
        <taxon>Nematoda</taxon>
        <taxon>Chromadorea</taxon>
        <taxon>Rhabditida</taxon>
        <taxon>Rhabditina</taxon>
        <taxon>Rhabditomorpha</taxon>
        <taxon>Rhabditoidea</taxon>
        <taxon>Rhabditidae</taxon>
        <taxon>Mesorhabditinae</taxon>
        <taxon>Mesorhabditis</taxon>
    </lineage>
</organism>
<feature type="non-terminal residue" evidence="3">
    <location>
        <position position="251"/>
    </location>
</feature>
<dbReference type="EMBL" id="CATQJA010002554">
    <property type="protein sequence ID" value="CAJ0571289.1"/>
    <property type="molecule type" value="Genomic_DNA"/>
</dbReference>
<proteinExistence type="predicted"/>
<protein>
    <recommendedName>
        <fullName evidence="2">WxL Interacting Protein peptidoglycan binding domain-containing protein</fullName>
    </recommendedName>
</protein>
<gene>
    <name evidence="3" type="ORF">MSPICULIGERA_LOCUS9701</name>
</gene>
<evidence type="ECO:0000313" key="3">
    <source>
        <dbReference type="EMBL" id="CAJ0571289.1"/>
    </source>
</evidence>
<sequence length="251" mass="28256">MEFFGKYSVLLFFFALFSIFTLQTQANAESNVDFLLSPVKEVEQSTGYYREKVKGGETKQYTFYVENLIKKPIDLWIYPADAAPMVNGGKSYTLKGEKNTSVGSWISPSKEQIIHLKPNEKKKYVYTVKVPKDLDPGEYVGGIVAEQIPDEEASPSQAQNKAVLLIERIPRIGVQIVLEKQKELAVQDMSIDDFKHSYISNGYSQLTIKLSNTGTVLQRPNGLIMIRDANGKGIFSESYDGCSERKVDLCR</sequence>
<name>A0AA36CM04_9BILA</name>
<dbReference type="Proteomes" id="UP001177023">
    <property type="component" value="Unassembled WGS sequence"/>
</dbReference>
<comment type="caution">
    <text evidence="3">The sequence shown here is derived from an EMBL/GenBank/DDBJ whole genome shotgun (WGS) entry which is preliminary data.</text>
</comment>